<dbReference type="AlphaFoldDB" id="A0A1I1ZHP5"/>
<dbReference type="STRING" id="935223.SAMN04488131_101353"/>
<accession>A0A1I1ZHP5</accession>
<protein>
    <submittedName>
        <fullName evidence="1">Uncharacterized protein</fullName>
    </submittedName>
</protein>
<sequence length="63" mass="7406">MFFCLTSIALTLFSGKVMQLNNVLTMNLFRLFLKLNLISEKFFLIKSLKKFAQTKNYYKFALA</sequence>
<evidence type="ECO:0000313" key="1">
    <source>
        <dbReference type="EMBL" id="SFE31251.1"/>
    </source>
</evidence>
<organism evidence="1 2">
    <name type="scientific">Flavobacterium xueshanense</name>
    <dbReference type="NCBI Taxonomy" id="935223"/>
    <lineage>
        <taxon>Bacteria</taxon>
        <taxon>Pseudomonadati</taxon>
        <taxon>Bacteroidota</taxon>
        <taxon>Flavobacteriia</taxon>
        <taxon>Flavobacteriales</taxon>
        <taxon>Flavobacteriaceae</taxon>
        <taxon>Flavobacterium</taxon>
    </lineage>
</organism>
<proteinExistence type="predicted"/>
<reference evidence="2" key="1">
    <citation type="submission" date="2016-10" db="EMBL/GenBank/DDBJ databases">
        <authorList>
            <person name="Varghese N."/>
            <person name="Submissions S."/>
        </authorList>
    </citation>
    <scope>NUCLEOTIDE SEQUENCE [LARGE SCALE GENOMIC DNA]</scope>
    <source>
        <strain evidence="2">CGMCC 1.9227</strain>
    </source>
</reference>
<name>A0A1I1ZHP5_9FLAO</name>
<evidence type="ECO:0000313" key="2">
    <source>
        <dbReference type="Proteomes" id="UP000198596"/>
    </source>
</evidence>
<gene>
    <name evidence="1" type="ORF">SAMN04488131_101353</name>
</gene>
<keyword evidence="2" id="KW-1185">Reference proteome</keyword>
<dbReference type="EMBL" id="FONQ01000001">
    <property type="protein sequence ID" value="SFE31251.1"/>
    <property type="molecule type" value="Genomic_DNA"/>
</dbReference>
<dbReference type="Proteomes" id="UP000198596">
    <property type="component" value="Unassembled WGS sequence"/>
</dbReference>